<dbReference type="GO" id="GO:0004527">
    <property type="term" value="F:exonuclease activity"/>
    <property type="evidence" value="ECO:0007669"/>
    <property type="project" value="UniProtKB-KW"/>
</dbReference>
<evidence type="ECO:0000256" key="6">
    <source>
        <dbReference type="ARBA" id="ARBA00022839"/>
    </source>
</evidence>
<evidence type="ECO:0000256" key="14">
    <source>
        <dbReference type="ARBA" id="ARBA00048988"/>
    </source>
</evidence>
<protein>
    <recommendedName>
        <fullName evidence="12">DNA 3'-5' helicase</fullName>
        <ecNumber evidence="12">5.6.2.4</ecNumber>
    </recommendedName>
    <alternativeName>
        <fullName evidence="13">DNA 3'-5' helicase II</fullName>
    </alternativeName>
</protein>
<keyword evidence="8" id="KW-0238">DNA-binding</keyword>
<dbReference type="InterPro" id="IPR014017">
    <property type="entry name" value="DNA_helicase_UvrD-like_C"/>
</dbReference>
<dbReference type="PANTHER" id="PTHR11070">
    <property type="entry name" value="UVRD / RECB / PCRA DNA HELICASE FAMILY MEMBER"/>
    <property type="match status" value="1"/>
</dbReference>
<dbReference type="AlphaFoldDB" id="A0A1L6TCV0"/>
<dbReference type="PROSITE" id="PS51217">
    <property type="entry name" value="UVRD_HELICASE_CTER"/>
    <property type="match status" value="1"/>
</dbReference>
<evidence type="ECO:0000256" key="12">
    <source>
        <dbReference type="ARBA" id="ARBA00034808"/>
    </source>
</evidence>
<accession>A0A1L6TCV0</accession>
<keyword evidence="5 15" id="KW-0347">Helicase</keyword>
<proteinExistence type="predicted"/>
<comment type="catalytic activity">
    <reaction evidence="14">
        <text>ATP + H2O = ADP + phosphate + H(+)</text>
        <dbReference type="Rhea" id="RHEA:13065"/>
        <dbReference type="ChEBI" id="CHEBI:15377"/>
        <dbReference type="ChEBI" id="CHEBI:15378"/>
        <dbReference type="ChEBI" id="CHEBI:30616"/>
        <dbReference type="ChEBI" id="CHEBI:43474"/>
        <dbReference type="ChEBI" id="CHEBI:456216"/>
        <dbReference type="EC" id="5.6.2.4"/>
    </reaction>
</comment>
<dbReference type="GO" id="GO:0043138">
    <property type="term" value="F:3'-5' DNA helicase activity"/>
    <property type="evidence" value="ECO:0007669"/>
    <property type="project" value="UniProtKB-EC"/>
</dbReference>
<dbReference type="GO" id="GO:0033202">
    <property type="term" value="C:DNA helicase complex"/>
    <property type="evidence" value="ECO:0007669"/>
    <property type="project" value="TreeGrafter"/>
</dbReference>
<keyword evidence="1" id="KW-0540">Nuclease</keyword>
<evidence type="ECO:0000256" key="4">
    <source>
        <dbReference type="ARBA" id="ARBA00022801"/>
    </source>
</evidence>
<dbReference type="EMBL" id="CP012508">
    <property type="protein sequence ID" value="ALB23194.1"/>
    <property type="molecule type" value="Genomic_DNA"/>
</dbReference>
<dbReference type="PROSITE" id="PS51198">
    <property type="entry name" value="UVRD_HELICASE_ATP_BIND"/>
    <property type="match status" value="1"/>
</dbReference>
<evidence type="ECO:0000313" key="16">
    <source>
        <dbReference type="Proteomes" id="UP000029558"/>
    </source>
</evidence>
<dbReference type="GO" id="GO:0000725">
    <property type="term" value="P:recombinational repair"/>
    <property type="evidence" value="ECO:0007669"/>
    <property type="project" value="TreeGrafter"/>
</dbReference>
<evidence type="ECO:0000256" key="11">
    <source>
        <dbReference type="ARBA" id="ARBA00034617"/>
    </source>
</evidence>
<dbReference type="GO" id="GO:0005829">
    <property type="term" value="C:cytosol"/>
    <property type="evidence" value="ECO:0007669"/>
    <property type="project" value="TreeGrafter"/>
</dbReference>
<dbReference type="Gene3D" id="1.10.486.10">
    <property type="entry name" value="PCRA, domain 4"/>
    <property type="match status" value="1"/>
</dbReference>
<dbReference type="Proteomes" id="UP000029558">
    <property type="component" value="Chromosome"/>
</dbReference>
<evidence type="ECO:0000256" key="5">
    <source>
        <dbReference type="ARBA" id="ARBA00022806"/>
    </source>
</evidence>
<dbReference type="InterPro" id="IPR027417">
    <property type="entry name" value="P-loop_NTPase"/>
</dbReference>
<evidence type="ECO:0000313" key="15">
    <source>
        <dbReference type="EMBL" id="ALB23194.1"/>
    </source>
</evidence>
<organism evidence="15 16">
    <name type="scientific">Piscirickettsia salmonis</name>
    <dbReference type="NCBI Taxonomy" id="1238"/>
    <lineage>
        <taxon>Bacteria</taxon>
        <taxon>Pseudomonadati</taxon>
        <taxon>Pseudomonadota</taxon>
        <taxon>Gammaproteobacteria</taxon>
        <taxon>Thiotrichales</taxon>
        <taxon>Piscirickettsiaceae</taxon>
        <taxon>Piscirickettsia</taxon>
    </lineage>
</organism>
<dbReference type="Gene3D" id="3.40.50.300">
    <property type="entry name" value="P-loop containing nucleotide triphosphate hydrolases"/>
    <property type="match status" value="3"/>
</dbReference>
<evidence type="ECO:0000256" key="1">
    <source>
        <dbReference type="ARBA" id="ARBA00022722"/>
    </source>
</evidence>
<dbReference type="Pfam" id="PF13361">
    <property type="entry name" value="UvrD_C"/>
    <property type="match status" value="2"/>
</dbReference>
<dbReference type="OrthoDB" id="9806690at2"/>
<evidence type="ECO:0000256" key="8">
    <source>
        <dbReference type="ARBA" id="ARBA00023125"/>
    </source>
</evidence>
<evidence type="ECO:0000256" key="10">
    <source>
        <dbReference type="ARBA" id="ARBA00023235"/>
    </source>
</evidence>
<evidence type="ECO:0000256" key="13">
    <source>
        <dbReference type="ARBA" id="ARBA00034923"/>
    </source>
</evidence>
<dbReference type="EC" id="5.6.2.4" evidence="12"/>
<comment type="catalytic activity">
    <reaction evidence="11">
        <text>Couples ATP hydrolysis with the unwinding of duplex DNA by translocating in the 3'-5' direction.</text>
        <dbReference type="EC" id="5.6.2.4"/>
    </reaction>
</comment>
<dbReference type="RefSeq" id="WP_027242788.1">
    <property type="nucleotide sequence ID" value="NZ_CP012508.1"/>
</dbReference>
<dbReference type="GO" id="GO:0003677">
    <property type="term" value="F:DNA binding"/>
    <property type="evidence" value="ECO:0007669"/>
    <property type="project" value="UniProtKB-KW"/>
</dbReference>
<sequence length="1133" mass="129716">MTVLIDAGERARALTVNESFIVQAPAGSGKTELLIQRLLVLLASVQQPEEILAITFTRKAAAEMKNRLLESLVAAQGPEPDESHKKKTWHLAQAVMIRDRQYAWSLCENPTRLRVMTIDALSSQLAVQLPNTAFLGGGFAVTDNVNELYQQVALSVLLQGRPVPELKNAIERFLKHRHNDYQNAATLLASMLQSRHVWLPFFEVSDAKQARQFFEQALAKLIDQDLCALANLLNIGQFFSESALGVIVKISAYANEPLLNWPASPASHIDELKKWQAFCQFFLNQQGEFRQVFNKNQGIPALSSVRGEEKEQLQQFRHALKQLVNSLMAINIESQGQLLVLMQRVMKLPTPYYNDADWQLLWSISLLLKELVAKLWLQFSHTRQLDFTQVALGALDALADQRGVTDLALALDYKVSHILCDEFQDTSKVQLRLFELLSAGWQPDDGRTLFFVGDPMQSIYRFRHAEVEIFLDVRNKGLAGHILTPLVLKTNFRSQANIVNWVNRACQQFFPRSDNLATGAVCYSVSQASLAKKNDGVQIHLAQSDREETQQTVDLICQYLNSKKQGKIAVLVRSRSHLNEMMQALQKSTIAYQAVEIASLADCMVATDIVTLITVLTQPYHRLAWLAFLRASWCGLMLADLEIIANYQENLWQVVAGYQELNLSQDAKIRLARVVPIIKEAFFQRGRLSLRCWVQGVWEALGGSASLADYNDFNDAMSVFDLFDEESRRGQIDLEALKKRISLLKVSSQHSQARVQLMTIHKAKGLEFDCVILPRLHQGQGQSSQELLLWLSQGYGDPVLAPIPQKRQTHPLYDYIRSIEVDKNSHERMRLLYVALTRAKNELHLFAQVKFDKKNNIRLPVEGSFFKLLWPLAREIAETLKQEQAESGCDIDNINKNKKEVERKNYRLPLSWQLSVDRYGLLANQYEHCLSQQERYEVHGFDNTMLLPEHFHWHAMNERAFGQVCHQLLCAISRVGICKWKKTACDARVLTSLLRRYGLIGLKKDHALESIYKLIKCIEQSELAAYLLDPGRINAHSEYVLLNKKYGRVNRHVIDRTFYDEQGIRWIIDFKTAQPPINSSIKQIDDFLKNEKKNYESQMKRYWQLFIDKGDKTVQSALYFPWLDQLVVYQQFI</sequence>
<evidence type="ECO:0000256" key="2">
    <source>
        <dbReference type="ARBA" id="ARBA00022741"/>
    </source>
</evidence>
<keyword evidence="7" id="KW-0067">ATP-binding</keyword>
<evidence type="ECO:0000256" key="9">
    <source>
        <dbReference type="ARBA" id="ARBA00023204"/>
    </source>
</evidence>
<keyword evidence="9" id="KW-0234">DNA repair</keyword>
<dbReference type="InterPro" id="IPR000212">
    <property type="entry name" value="DNA_helicase_UvrD/REP"/>
</dbReference>
<keyword evidence="10" id="KW-0413">Isomerase</keyword>
<keyword evidence="2" id="KW-0547">Nucleotide-binding</keyword>
<dbReference type="InterPro" id="IPR014016">
    <property type="entry name" value="UvrD-like_ATP-bd"/>
</dbReference>
<dbReference type="InterPro" id="IPR011604">
    <property type="entry name" value="PDDEXK-like_dom_sf"/>
</dbReference>
<dbReference type="Pfam" id="PF00580">
    <property type="entry name" value="UvrD-helicase"/>
    <property type="match status" value="1"/>
</dbReference>
<gene>
    <name evidence="15" type="primary">uvrD</name>
    <name evidence="15" type="ORF">KU39_2014</name>
</gene>
<evidence type="ECO:0000256" key="7">
    <source>
        <dbReference type="ARBA" id="ARBA00022840"/>
    </source>
</evidence>
<keyword evidence="3" id="KW-0227">DNA damage</keyword>
<name>A0A1L6TCV0_PISSA</name>
<keyword evidence="6" id="KW-0269">Exonuclease</keyword>
<dbReference type="PANTHER" id="PTHR11070:SF2">
    <property type="entry name" value="ATP-DEPENDENT DNA HELICASE SRS2"/>
    <property type="match status" value="1"/>
</dbReference>
<reference evidence="15 16" key="1">
    <citation type="journal article" date="2014" name="Genome Announc.">
        <title>Comparative Genome Analysis of Two Isolates of the Fish Pathogen Piscirickettsia salmonis from Different Hosts Reveals Major Differences in Virulence-Associated Secretion Systems.</title>
        <authorList>
            <person name="Bohle H."/>
            <person name="Henriquez P."/>
            <person name="Grothusen H."/>
            <person name="Navas E."/>
            <person name="Sandoval A."/>
            <person name="Bustamante F."/>
            <person name="Bustos P."/>
            <person name="Mancilla M."/>
        </authorList>
    </citation>
    <scope>NUCLEOTIDE SEQUENCE [LARGE SCALE GENOMIC DNA]</scope>
    <source>
        <strain evidence="16">B1-32597</strain>
    </source>
</reference>
<keyword evidence="4" id="KW-0378">Hydrolase</keyword>
<dbReference type="GO" id="GO:0005524">
    <property type="term" value="F:ATP binding"/>
    <property type="evidence" value="ECO:0007669"/>
    <property type="project" value="UniProtKB-UniRule"/>
</dbReference>
<evidence type="ECO:0000256" key="3">
    <source>
        <dbReference type="ARBA" id="ARBA00022763"/>
    </source>
</evidence>
<dbReference type="Gene3D" id="3.90.320.10">
    <property type="match status" value="1"/>
</dbReference>
<dbReference type="SUPFAM" id="SSF52540">
    <property type="entry name" value="P-loop containing nucleoside triphosphate hydrolases"/>
    <property type="match status" value="1"/>
</dbReference>